<feature type="compositionally biased region" description="Polar residues" evidence="1">
    <location>
        <begin position="168"/>
        <end position="178"/>
    </location>
</feature>
<dbReference type="PROSITE" id="PS51257">
    <property type="entry name" value="PROKAR_LIPOPROTEIN"/>
    <property type="match status" value="1"/>
</dbReference>
<reference evidence="2" key="1">
    <citation type="submission" date="2021-02" db="EMBL/GenBank/DDBJ databases">
        <title>First Annotated Genome of the Yellow-green Alga Tribonema minus.</title>
        <authorList>
            <person name="Mahan K.M."/>
        </authorList>
    </citation>
    <scope>NUCLEOTIDE SEQUENCE</scope>
    <source>
        <strain evidence="2">UTEX B ZZ1240</strain>
    </source>
</reference>
<accession>A0A836CEE4</accession>
<evidence type="ECO:0000313" key="2">
    <source>
        <dbReference type="EMBL" id="KAG5183400.1"/>
    </source>
</evidence>
<proteinExistence type="predicted"/>
<dbReference type="Proteomes" id="UP000664859">
    <property type="component" value="Unassembled WGS sequence"/>
</dbReference>
<evidence type="ECO:0000313" key="3">
    <source>
        <dbReference type="Proteomes" id="UP000664859"/>
    </source>
</evidence>
<gene>
    <name evidence="2" type="ORF">JKP88DRAFT_245262</name>
</gene>
<sequence>MCRAVKWHKSIAQLAQLATSLHSSTLHVTAACKTTCSASAGLHSFLQVYTLYEVFVKPRRMSQHTTNVHGPSGCQWHKTHGENVHLESHLAPECGSKNAIVWRRRDRHHHGMYPVLRLGLGLKAAAAPRIITMQPVHQRVLVLAHAHSTAPPNAKPQQRAAARDDDNQQPPAFSNWTSGAGAHVKLEHLSPASSQQHAAAPSESSMSLPVELVNDVHISADIGCTGRADVEVGRTRTL</sequence>
<name>A0A836CEE4_9STRA</name>
<keyword evidence="3" id="KW-1185">Reference proteome</keyword>
<organism evidence="2 3">
    <name type="scientific">Tribonema minus</name>
    <dbReference type="NCBI Taxonomy" id="303371"/>
    <lineage>
        <taxon>Eukaryota</taxon>
        <taxon>Sar</taxon>
        <taxon>Stramenopiles</taxon>
        <taxon>Ochrophyta</taxon>
        <taxon>PX clade</taxon>
        <taxon>Xanthophyceae</taxon>
        <taxon>Tribonematales</taxon>
        <taxon>Tribonemataceae</taxon>
        <taxon>Tribonema</taxon>
    </lineage>
</organism>
<comment type="caution">
    <text evidence="2">The sequence shown here is derived from an EMBL/GenBank/DDBJ whole genome shotgun (WGS) entry which is preliminary data.</text>
</comment>
<feature type="region of interest" description="Disordered" evidence="1">
    <location>
        <begin position="147"/>
        <end position="178"/>
    </location>
</feature>
<evidence type="ECO:0000256" key="1">
    <source>
        <dbReference type="SAM" id="MobiDB-lite"/>
    </source>
</evidence>
<dbReference type="EMBL" id="JAFCMP010000212">
    <property type="protein sequence ID" value="KAG5183400.1"/>
    <property type="molecule type" value="Genomic_DNA"/>
</dbReference>
<protein>
    <submittedName>
        <fullName evidence="2">Uncharacterized protein</fullName>
    </submittedName>
</protein>
<dbReference type="AlphaFoldDB" id="A0A836CEE4"/>